<feature type="domain" description="CagE TrbE VirB component of type IV transporter system central" evidence="4">
    <location>
        <begin position="170"/>
        <end position="362"/>
    </location>
</feature>
<dbReference type="InterPro" id="IPR027417">
    <property type="entry name" value="P-loop_NTPase"/>
</dbReference>
<evidence type="ECO:0000256" key="1">
    <source>
        <dbReference type="ARBA" id="ARBA00006512"/>
    </source>
</evidence>
<dbReference type="PANTHER" id="PTHR30121">
    <property type="entry name" value="UNCHARACTERIZED PROTEIN YJGR-RELATED"/>
    <property type="match status" value="1"/>
</dbReference>
<dbReference type="PANTHER" id="PTHR30121:SF12">
    <property type="entry name" value="TYPE IV SECRETION SYSTEM PROTEIN CAGE"/>
    <property type="match status" value="1"/>
</dbReference>
<dbReference type="Gene3D" id="3.40.50.300">
    <property type="entry name" value="P-loop containing nucleotide triphosphate hydrolases"/>
    <property type="match status" value="2"/>
</dbReference>
<dbReference type="EMBL" id="BX571660">
    <property type="protein sequence ID" value="CAE10192.1"/>
    <property type="molecule type" value="Genomic_DNA"/>
</dbReference>
<organism evidence="6">
    <name type="scientific">Wolinella succinogenes (strain ATCC 29543 / DSM 1740 / CCUG 13145 / JCM 31913 / LMG 7466 / NCTC 11488 / FDC 602W)</name>
    <name type="common">Vibrio succinogenes</name>
    <dbReference type="NCBI Taxonomy" id="273121"/>
    <lineage>
        <taxon>Bacteria</taxon>
        <taxon>Pseudomonadati</taxon>
        <taxon>Campylobacterota</taxon>
        <taxon>Epsilonproteobacteria</taxon>
        <taxon>Campylobacterales</taxon>
        <taxon>Helicobacteraceae</taxon>
        <taxon>Wolinella</taxon>
    </lineage>
</organism>
<reference evidence="5 6" key="1">
    <citation type="journal article" date="2003" name="Proc. Natl. Acad. Sci. U.S.A.">
        <title>Complete genome sequence and analysis of Wolinella succinogenes.</title>
        <authorList>
            <person name="Baar C."/>
            <person name="Eppinger M."/>
            <person name="Raddatz G."/>
            <person name="Simon JM."/>
            <person name="Lanz C."/>
            <person name="Klimmek O."/>
            <person name="Nandakumar R."/>
            <person name="Gross R."/>
            <person name="Rosinus A."/>
            <person name="Keller H."/>
            <person name="Jagtap P."/>
            <person name="Linke B."/>
            <person name="Meyer F."/>
            <person name="Lederer H."/>
            <person name="Schuster S.C."/>
        </authorList>
    </citation>
    <scope>NUCLEOTIDE SEQUENCE [LARGE SCALE GENOMIC DNA]</scope>
    <source>
        <strain evidence="6">ATCC 29543 / DSM 1740 / CCUG 13145 / JCM 31913 / LMG 7466 / NCTC 11488 / FDC 602W</strain>
    </source>
</reference>
<dbReference type="eggNOG" id="COG3451">
    <property type="taxonomic scope" value="Bacteria"/>
</dbReference>
<dbReference type="STRING" id="273121.WS1099"/>
<dbReference type="RefSeq" id="WP_011138984.1">
    <property type="nucleotide sequence ID" value="NC_005090.1"/>
</dbReference>
<evidence type="ECO:0000256" key="3">
    <source>
        <dbReference type="ARBA" id="ARBA00022840"/>
    </source>
</evidence>
<dbReference type="Proteomes" id="UP000000422">
    <property type="component" value="Chromosome"/>
</dbReference>
<evidence type="ECO:0000259" key="4">
    <source>
        <dbReference type="Pfam" id="PF03135"/>
    </source>
</evidence>
<dbReference type="GO" id="GO:0005524">
    <property type="term" value="F:ATP binding"/>
    <property type="evidence" value="ECO:0007669"/>
    <property type="project" value="UniProtKB-KW"/>
</dbReference>
<dbReference type="InterPro" id="IPR018145">
    <property type="entry name" value="CagE_TrbE_VirB_cntrl_dom"/>
</dbReference>
<dbReference type="Pfam" id="PF03135">
    <property type="entry name" value="CagE_TrbE_VirB"/>
    <property type="match status" value="1"/>
</dbReference>
<accession>Q7M993</accession>
<comment type="similarity">
    <text evidence="1">Belongs to the TrbE/VirB4 family.</text>
</comment>
<dbReference type="InterPro" id="IPR051162">
    <property type="entry name" value="T4SS_component"/>
</dbReference>
<dbReference type="AlphaFoldDB" id="Q7M993"/>
<keyword evidence="2" id="KW-0547">Nucleotide-binding</keyword>
<name>Q7M993_WOLSU</name>
<dbReference type="HOGENOM" id="CLU_023569_0_0_7"/>
<proteinExistence type="inferred from homology"/>
<dbReference type="SUPFAM" id="SSF52540">
    <property type="entry name" value="P-loop containing nucleoside triphosphate hydrolases"/>
    <property type="match status" value="1"/>
</dbReference>
<evidence type="ECO:0000313" key="5">
    <source>
        <dbReference type="EMBL" id="CAE10192.1"/>
    </source>
</evidence>
<keyword evidence="3" id="KW-0067">ATP-binding</keyword>
<evidence type="ECO:0000256" key="2">
    <source>
        <dbReference type="ARBA" id="ARBA00022741"/>
    </source>
</evidence>
<evidence type="ECO:0000313" key="6">
    <source>
        <dbReference type="Proteomes" id="UP000000422"/>
    </source>
</evidence>
<gene>
    <name evidence="5" type="ordered locus">WS1099</name>
</gene>
<protein>
    <submittedName>
        <fullName evidence="5">VIRB4 HOMOLOG</fullName>
    </submittedName>
</protein>
<keyword evidence="6" id="KW-1185">Reference proteome</keyword>
<sequence length="762" mass="87608">MNILPRFLELLISKPMHSIAEDNNIIGIYDRSAGIIVTKDDNYAIGFEIGGLSYGGLTPEDEEALHLTRKIFFAKNNPNIRIDISVKKESLSLEHHARAKNPHSSRIIQRWENNFNAYRLSYYLILSTKNKGILSFLEEKREKMTTEGGENSLYKIEQLKDAAKMLELYLGRFRPRALDGEELMNVYASYCNMSPTLCSYKDGYLRDSYIDSNILFKRDYIIHERDGSEIYSRYIAIKAYDTEEISSSILSTLFNIPVSMNVLFQIQSISKESVLWKVSQKIKMNSQNELVVAELDTLLKELQSDREMLLYFSFAVMVSAKTQEELNQRCNEVKAALVAKGLIAVRETLNQQPLYFSFFPGRTINSRTRLQSSTAISTILTFEKDIEGFSQNSWGESPVTIFKNITETPYFFNFHMSPGKDCPNGHTLVIGNTYAGKTTFMSFLMTCLTKFEIDIFALDKLRGMHNFCTFLGGDYSDINDEFRLNPFSLAPTHENSLFLNSFLRLLGNIDEREYEEVNAIADTLERIYENSENITLLDFYESLERVPNLKHRYKSHLDGIFAHPDDALSFQKQITILNMDSVLKDEIKASHLAYYVFHKILYQAKTKGKGAFVFVDELKDYLANDVMAHKLLETILEIRKLNGVVALGVQNLDFFDNIKNASSWINSMAHFAIFPTTNTESIQKHIELTPAELRFLKNTNPLERKLLWKNANTKESVILDVNLSRLREYLRVFSSSAEDVLQMKALLAEGEGWREKYLQREG</sequence>
<dbReference type="KEGG" id="wsu:WS1099"/>